<dbReference type="Proteomes" id="UP000472260">
    <property type="component" value="Unassembled WGS sequence"/>
</dbReference>
<dbReference type="Ensembl" id="ENSSANT00000076105.1">
    <property type="protein sequence ID" value="ENSSANP00000071586.1"/>
    <property type="gene ID" value="ENSSANG00000035721.1"/>
</dbReference>
<keyword evidence="3" id="KW-1185">Reference proteome</keyword>
<evidence type="ECO:0000313" key="2">
    <source>
        <dbReference type="Ensembl" id="ENSSANP00000071586.1"/>
    </source>
</evidence>
<accession>A0A671QRC6</accession>
<reference evidence="2" key="2">
    <citation type="submission" date="2025-09" db="UniProtKB">
        <authorList>
            <consortium name="Ensembl"/>
        </authorList>
    </citation>
    <scope>IDENTIFICATION</scope>
</reference>
<protein>
    <submittedName>
        <fullName evidence="2">Uncharacterized protein</fullName>
    </submittedName>
</protein>
<evidence type="ECO:0000256" key="1">
    <source>
        <dbReference type="SAM" id="MobiDB-lite"/>
    </source>
</evidence>
<sequence>MGDVQFVMGSHVSKTTLTLGRGSPSKEPPVFTLPPRNTRVCQGGTARLEGKVREILHSHPSPPEANPQ</sequence>
<evidence type="ECO:0000313" key="3">
    <source>
        <dbReference type="Proteomes" id="UP000472260"/>
    </source>
</evidence>
<reference evidence="2" key="1">
    <citation type="submission" date="2025-08" db="UniProtKB">
        <authorList>
            <consortium name="Ensembl"/>
        </authorList>
    </citation>
    <scope>IDENTIFICATION</scope>
</reference>
<proteinExistence type="predicted"/>
<feature type="region of interest" description="Disordered" evidence="1">
    <location>
        <begin position="16"/>
        <end position="42"/>
    </location>
</feature>
<name>A0A671QRC6_9TELE</name>
<dbReference type="AlphaFoldDB" id="A0A671QRC6"/>
<organism evidence="2 3">
    <name type="scientific">Sinocyclocheilus anshuiensis</name>
    <dbReference type="NCBI Taxonomy" id="1608454"/>
    <lineage>
        <taxon>Eukaryota</taxon>
        <taxon>Metazoa</taxon>
        <taxon>Chordata</taxon>
        <taxon>Craniata</taxon>
        <taxon>Vertebrata</taxon>
        <taxon>Euteleostomi</taxon>
        <taxon>Actinopterygii</taxon>
        <taxon>Neopterygii</taxon>
        <taxon>Teleostei</taxon>
        <taxon>Ostariophysi</taxon>
        <taxon>Cypriniformes</taxon>
        <taxon>Cyprinidae</taxon>
        <taxon>Cyprininae</taxon>
        <taxon>Sinocyclocheilus</taxon>
    </lineage>
</organism>